<dbReference type="Proteomes" id="UP000199024">
    <property type="component" value="Unassembled WGS sequence"/>
</dbReference>
<accession>A0A1I6LSA0</accession>
<feature type="transmembrane region" description="Helical" evidence="1">
    <location>
        <begin position="123"/>
        <end position="144"/>
    </location>
</feature>
<keyword evidence="1" id="KW-0472">Membrane</keyword>
<dbReference type="EMBL" id="FOZL01000001">
    <property type="protein sequence ID" value="SFS06377.1"/>
    <property type="molecule type" value="Genomic_DNA"/>
</dbReference>
<dbReference type="OrthoDB" id="116789at2"/>
<feature type="transmembrane region" description="Helical" evidence="1">
    <location>
        <begin position="90"/>
        <end position="111"/>
    </location>
</feature>
<feature type="transmembrane region" description="Helical" evidence="1">
    <location>
        <begin position="253"/>
        <end position="275"/>
    </location>
</feature>
<gene>
    <name evidence="2" type="ORF">SAMN05421771_1201</name>
</gene>
<organism evidence="2 3">
    <name type="scientific">Granulicella pectinivorans</name>
    <dbReference type="NCBI Taxonomy" id="474950"/>
    <lineage>
        <taxon>Bacteria</taxon>
        <taxon>Pseudomonadati</taxon>
        <taxon>Acidobacteriota</taxon>
        <taxon>Terriglobia</taxon>
        <taxon>Terriglobales</taxon>
        <taxon>Acidobacteriaceae</taxon>
        <taxon>Granulicella</taxon>
    </lineage>
</organism>
<feature type="transmembrane region" description="Helical" evidence="1">
    <location>
        <begin position="223"/>
        <end position="241"/>
    </location>
</feature>
<dbReference type="RefSeq" id="WP_141223818.1">
    <property type="nucleotide sequence ID" value="NZ_FOZL01000001.1"/>
</dbReference>
<sequence>MELLDRYLQVVGRFLPVETKADTLAELRAHLLETMDDRAETMGRPLTDGEVSAVLKAHGKPEAVAMRYLPQRSLIGPTVFPFYIFTLRRALPFVAAIYALAQTMALVFGPAPRHTLDSIGAAILQFIPVLLTFWAVVTLVFALLERAGKAMPWEDDWDPAKLPRVEKHVPGEQGKSMPARVFELVIQVVAVAYFLMVPSHPFLIIGPGAAIMRMAPLTDTSRWLYTGILALMVAQVVLRSIGLRPRGRQTDAALTIGVKVLSIATIALAIVVKVYFVPRGSDPDMAYLVALTNHFVNMGFRIVLALSSVDLLWEIWKAARHGTPFPVGAGRVSL</sequence>
<proteinExistence type="predicted"/>
<evidence type="ECO:0000313" key="3">
    <source>
        <dbReference type="Proteomes" id="UP000199024"/>
    </source>
</evidence>
<name>A0A1I6LSA0_9BACT</name>
<dbReference type="AlphaFoldDB" id="A0A1I6LSA0"/>
<feature type="transmembrane region" description="Helical" evidence="1">
    <location>
        <begin position="184"/>
        <end position="203"/>
    </location>
</feature>
<keyword evidence="3" id="KW-1185">Reference proteome</keyword>
<evidence type="ECO:0000313" key="2">
    <source>
        <dbReference type="EMBL" id="SFS06377.1"/>
    </source>
</evidence>
<reference evidence="2 3" key="1">
    <citation type="submission" date="2016-10" db="EMBL/GenBank/DDBJ databases">
        <authorList>
            <person name="de Groot N.N."/>
        </authorList>
    </citation>
    <scope>NUCLEOTIDE SEQUENCE [LARGE SCALE GENOMIC DNA]</scope>
    <source>
        <strain evidence="2 3">DSM 21001</strain>
    </source>
</reference>
<keyword evidence="1" id="KW-0812">Transmembrane</keyword>
<evidence type="ECO:0000256" key="1">
    <source>
        <dbReference type="SAM" id="Phobius"/>
    </source>
</evidence>
<keyword evidence="1" id="KW-1133">Transmembrane helix</keyword>
<protein>
    <submittedName>
        <fullName evidence="2">Uncharacterized protein</fullName>
    </submittedName>
</protein>
<dbReference type="STRING" id="474950.SAMN05421771_1201"/>